<dbReference type="Proteomes" id="UP001497623">
    <property type="component" value="Unassembled WGS sequence"/>
</dbReference>
<keyword evidence="3" id="KW-1185">Reference proteome</keyword>
<dbReference type="Gene3D" id="1.20.190.10">
    <property type="entry name" value="Pesticidal crystal protein, N-terminal domain"/>
    <property type="match status" value="1"/>
</dbReference>
<dbReference type="AlphaFoldDB" id="A0AAV2PVA9"/>
<dbReference type="GO" id="GO:0090729">
    <property type="term" value="F:toxin activity"/>
    <property type="evidence" value="ECO:0007669"/>
    <property type="project" value="InterPro"/>
</dbReference>
<evidence type="ECO:0000313" key="2">
    <source>
        <dbReference type="EMBL" id="CAL4065459.1"/>
    </source>
</evidence>
<evidence type="ECO:0000313" key="3">
    <source>
        <dbReference type="Proteomes" id="UP001497623"/>
    </source>
</evidence>
<comment type="caution">
    <text evidence="2">The sequence shown here is derived from an EMBL/GenBank/DDBJ whole genome shotgun (WGS) entry which is preliminary data.</text>
</comment>
<gene>
    <name evidence="2" type="ORF">MNOR_LOCUS4787</name>
</gene>
<feature type="signal peptide" evidence="1">
    <location>
        <begin position="1"/>
        <end position="28"/>
    </location>
</feature>
<evidence type="ECO:0000256" key="1">
    <source>
        <dbReference type="SAM" id="SignalP"/>
    </source>
</evidence>
<dbReference type="InterPro" id="IPR036716">
    <property type="entry name" value="Pest_crys_N_sf"/>
</dbReference>
<protein>
    <submittedName>
        <fullName evidence="2">Uncharacterized protein</fullName>
    </submittedName>
</protein>
<name>A0AAV2PVA9_MEGNR</name>
<proteinExistence type="predicted"/>
<dbReference type="EMBL" id="CAXKWB010001783">
    <property type="protein sequence ID" value="CAL4065459.1"/>
    <property type="molecule type" value="Genomic_DNA"/>
</dbReference>
<reference evidence="2 3" key="1">
    <citation type="submission" date="2024-05" db="EMBL/GenBank/DDBJ databases">
        <authorList>
            <person name="Wallberg A."/>
        </authorList>
    </citation>
    <scope>NUCLEOTIDE SEQUENCE [LARGE SCALE GENOMIC DNA]</scope>
</reference>
<organism evidence="2 3">
    <name type="scientific">Meganyctiphanes norvegica</name>
    <name type="common">Northern krill</name>
    <name type="synonym">Thysanopoda norvegica</name>
    <dbReference type="NCBI Taxonomy" id="48144"/>
    <lineage>
        <taxon>Eukaryota</taxon>
        <taxon>Metazoa</taxon>
        <taxon>Ecdysozoa</taxon>
        <taxon>Arthropoda</taxon>
        <taxon>Crustacea</taxon>
        <taxon>Multicrustacea</taxon>
        <taxon>Malacostraca</taxon>
        <taxon>Eumalacostraca</taxon>
        <taxon>Eucarida</taxon>
        <taxon>Euphausiacea</taxon>
        <taxon>Euphausiidae</taxon>
        <taxon>Meganyctiphanes</taxon>
    </lineage>
</organism>
<accession>A0AAV2PVA9</accession>
<feature type="chain" id="PRO_5043550790" evidence="1">
    <location>
        <begin position="29"/>
        <end position="303"/>
    </location>
</feature>
<keyword evidence="1" id="KW-0732">Signal</keyword>
<sequence>MKVSKVTVGAGALLLLAALATVLLQADAYVTEGPSPQYITSFPDEPDIDGILITVGIAVGRWFAGALPYPGLSAIINAIINAWEPKPEDDYWSHVHTQVEELCGTFINEHNIQQVEIYKNDLMSLLKQYERSQVDPDGSYPDKNTIADALSTSIITNRYLIEAAELPVSMGLHFMDISSVHIMVLKDAAESYTSEAGVSRWWVDLANELDHYSTYGRWLQGETIRWRDTNIECYFDEADQSCLDFEWTGIDCYDEYTIRDHVSNYEEDCDQVHPDSPEDGSCHRFCDLYQMEVNRGYCWLAEP</sequence>
<dbReference type="SUPFAM" id="SSF56849">
    <property type="entry name" value="delta-Endotoxin (insectocide), N-terminal domain"/>
    <property type="match status" value="1"/>
</dbReference>